<evidence type="ECO:0000313" key="3">
    <source>
        <dbReference type="Proteomes" id="UP000461768"/>
    </source>
</evidence>
<organism evidence="2 3">
    <name type="scientific">Candidatus Galacturonatibacter soehngenii</name>
    <dbReference type="NCBI Taxonomy" id="2307010"/>
    <lineage>
        <taxon>Bacteria</taxon>
        <taxon>Bacillati</taxon>
        <taxon>Bacillota</taxon>
        <taxon>Clostridia</taxon>
        <taxon>Lachnospirales</taxon>
        <taxon>Lachnospiraceae</taxon>
        <taxon>Candidatus Galacturonatibacter</taxon>
    </lineage>
</organism>
<name>A0A7V7QKK3_9FIRM</name>
<dbReference type="OrthoDB" id="9798746at2"/>
<reference evidence="2 3" key="2">
    <citation type="submission" date="2020-02" db="EMBL/GenBank/DDBJ databases">
        <title>Candidatus Galacturonibacter soehngenii shows hetero-acetogenic catabolism of galacturonic acid but lacks a canonical carbon monoxide dehydrogenase/acetyl-CoA synthase complex.</title>
        <authorList>
            <person name="Diender M."/>
            <person name="Stouten G.R."/>
            <person name="Petersen J.F."/>
            <person name="Nielsen P.H."/>
            <person name="Dueholm M.S."/>
            <person name="Pronk J.T."/>
            <person name="Van Loosdrecht M.C.M."/>
        </authorList>
    </citation>
    <scope>NUCLEOTIDE SEQUENCE [LARGE SCALE GENOMIC DNA]</scope>
    <source>
        <strain evidence="2">GalUA</strain>
    </source>
</reference>
<dbReference type="RefSeq" id="WP_151145573.1">
    <property type="nucleotide sequence ID" value="NZ_WAGX01000005.1"/>
</dbReference>
<accession>A0A7V7QKK3</accession>
<dbReference type="Proteomes" id="UP000461768">
    <property type="component" value="Unassembled WGS sequence"/>
</dbReference>
<sequence length="403" mass="47516">MSVKMFTMTHKKFDEPKDTMYIPLHVGRALSFDLGYLADNTGDNISKRNASFSELTGVYWVWKNETSADYVGICHYRRYLINKSGKIFSETELKDILQQYDLITSKRLHYDYTYYEGYKDAHNINDLIKTGEVIQELYPEYYEHFNRLVHAKESYFGNIMVASKPLFDAYAKWLFTILLEVEKRIDISSYDDYHKRVFGFISEFLLLVWVEANQLKAYECMVGMSAEKTETKEMKEKLAVFFKEKDIEGAKQYFMECYEKRPDVLLEASDTTGELKLSMQVISTCENERMCQLRTALDYVNDFATLMNYFRNLNDIIKRYKKKQPLKTDIIYLCNRKVTYIAISIAVMLFCDTNELAIDTLLQISDDMMNQGKEDIALQLLKRCNYYNEDEPRVIARMEKFSV</sequence>
<dbReference type="Pfam" id="PF14393">
    <property type="entry name" value="DUF4422"/>
    <property type="match status" value="1"/>
</dbReference>
<reference evidence="2 3" key="1">
    <citation type="submission" date="2019-09" db="EMBL/GenBank/DDBJ databases">
        <authorList>
            <person name="Valk L.C."/>
        </authorList>
    </citation>
    <scope>NUCLEOTIDE SEQUENCE [LARGE SCALE GENOMIC DNA]</scope>
    <source>
        <strain evidence="2">GalUA</strain>
    </source>
</reference>
<dbReference type="AlphaFoldDB" id="A0A7V7QKK3"/>
<dbReference type="InterPro" id="IPR025536">
    <property type="entry name" value="DUF4422"/>
</dbReference>
<protein>
    <submittedName>
        <fullName evidence="2">DUF4422 domain-containing protein</fullName>
    </submittedName>
</protein>
<proteinExistence type="predicted"/>
<evidence type="ECO:0000259" key="1">
    <source>
        <dbReference type="Pfam" id="PF14393"/>
    </source>
</evidence>
<feature type="domain" description="DUF4422" evidence="1">
    <location>
        <begin position="4"/>
        <end position="213"/>
    </location>
</feature>
<dbReference type="EMBL" id="WAGX01000005">
    <property type="protein sequence ID" value="KAB1438323.1"/>
    <property type="molecule type" value="Genomic_DNA"/>
</dbReference>
<gene>
    <name evidence="2" type="ORF">F7O84_12290</name>
</gene>
<evidence type="ECO:0000313" key="2">
    <source>
        <dbReference type="EMBL" id="KAB1438323.1"/>
    </source>
</evidence>
<comment type="caution">
    <text evidence="2">The sequence shown here is derived from an EMBL/GenBank/DDBJ whole genome shotgun (WGS) entry which is preliminary data.</text>
</comment>
<keyword evidence="3" id="KW-1185">Reference proteome</keyword>